<evidence type="ECO:0000313" key="3">
    <source>
        <dbReference type="Proteomes" id="UP000003586"/>
    </source>
</evidence>
<dbReference type="InterPro" id="IPR002761">
    <property type="entry name" value="Diphthami_syn_dom"/>
</dbReference>
<dbReference type="GO" id="GO:0005524">
    <property type="term" value="F:ATP binding"/>
    <property type="evidence" value="ECO:0007669"/>
    <property type="project" value="UniProtKB-KW"/>
</dbReference>
<name>W0F1G3_9BACT</name>
<feature type="domain" description="Diphthamide synthase" evidence="1">
    <location>
        <begin position="18"/>
        <end position="208"/>
    </location>
</feature>
<reference evidence="2 3" key="1">
    <citation type="submission" date="2013-12" db="EMBL/GenBank/DDBJ databases">
        <authorList>
            <consortium name="DOE Joint Genome Institute"/>
            <person name="Eisen J."/>
            <person name="Huntemann M."/>
            <person name="Han J."/>
            <person name="Chen A."/>
            <person name="Kyrpides N."/>
            <person name="Mavromatis K."/>
            <person name="Markowitz V."/>
            <person name="Palaniappan K."/>
            <person name="Ivanova N."/>
            <person name="Schaumberg A."/>
            <person name="Pati A."/>
            <person name="Liolios K."/>
            <person name="Nordberg H.P."/>
            <person name="Cantor M.N."/>
            <person name="Hua S.X."/>
            <person name="Woyke T."/>
        </authorList>
    </citation>
    <scope>NUCLEOTIDE SEQUENCE [LARGE SCALE GENOMIC DNA]</scope>
    <source>
        <strain evidence="3">DSM 19437</strain>
    </source>
</reference>
<dbReference type="Gene3D" id="3.90.1490.10">
    <property type="entry name" value="putative n-type atp pyrophosphatase, domain 2"/>
    <property type="match status" value="1"/>
</dbReference>
<dbReference type="EMBL" id="CP007035">
    <property type="protein sequence ID" value="AHF15161.1"/>
    <property type="molecule type" value="Genomic_DNA"/>
</dbReference>
<dbReference type="SUPFAM" id="SSF52402">
    <property type="entry name" value="Adenine nucleotide alpha hydrolases-like"/>
    <property type="match status" value="1"/>
</dbReference>
<proteinExistence type="predicted"/>
<keyword evidence="3" id="KW-1185">Reference proteome</keyword>
<dbReference type="eggNOG" id="COG2102">
    <property type="taxonomic scope" value="Bacteria"/>
</dbReference>
<evidence type="ECO:0000313" key="2">
    <source>
        <dbReference type="EMBL" id="AHF15161.1"/>
    </source>
</evidence>
<dbReference type="RefSeq" id="WP_245605245.1">
    <property type="nucleotide sequence ID" value="NZ_CP007035.1"/>
</dbReference>
<protein>
    <submittedName>
        <fullName evidence="2">ATP-binding protein</fullName>
    </submittedName>
</protein>
<keyword evidence="2" id="KW-0547">Nucleotide-binding</keyword>
<dbReference type="AlphaFoldDB" id="W0F1G3"/>
<evidence type="ECO:0000259" key="1">
    <source>
        <dbReference type="Pfam" id="PF01902"/>
    </source>
</evidence>
<accession>W0F1G3</accession>
<dbReference type="Proteomes" id="UP000003586">
    <property type="component" value="Chromosome"/>
</dbReference>
<dbReference type="InterPro" id="IPR014729">
    <property type="entry name" value="Rossmann-like_a/b/a_fold"/>
</dbReference>
<dbReference type="Pfam" id="PF01902">
    <property type="entry name" value="Diphthami_syn_2"/>
    <property type="match status" value="1"/>
</dbReference>
<dbReference type="Gene3D" id="3.40.50.620">
    <property type="entry name" value="HUPs"/>
    <property type="match status" value="1"/>
</dbReference>
<gene>
    <name evidence="2" type="ORF">NIASO_08325</name>
</gene>
<sequence>MIKTMVLQKEKIPILLSWSGGKDAACTLHRLRQGDIYEVRYLLTTFNKDHRSAMHETPEHLIEAQSEATGIPLLKIFVPENDTNGYEKELSKVLLQMRQKGIETVAFGDIHLQDLRAYREQQLAQIGFKALFPIWDIDSYTYLIDFFRSGFRSVICCVNESMLPAGFCGQQLTPALIASFPATADPCGENGEYHSFCFEGPVFRHPIPYKATGFFEKFFPSPVARRTQVRFHHLDLDRC</sequence>
<keyword evidence="2" id="KW-0067">ATP-binding</keyword>
<dbReference type="STRING" id="929713.NIASO_08325"/>
<dbReference type="HOGENOM" id="CLU_010289_1_1_10"/>
<dbReference type="KEGG" id="nso:NIASO_08325"/>
<organism evidence="2 3">
    <name type="scientific">Niabella soli DSM 19437</name>
    <dbReference type="NCBI Taxonomy" id="929713"/>
    <lineage>
        <taxon>Bacteria</taxon>
        <taxon>Pseudomonadati</taxon>
        <taxon>Bacteroidota</taxon>
        <taxon>Chitinophagia</taxon>
        <taxon>Chitinophagales</taxon>
        <taxon>Chitinophagaceae</taxon>
        <taxon>Niabella</taxon>
    </lineage>
</organism>